<reference evidence="3" key="1">
    <citation type="submission" date="2022-11" db="UniProtKB">
        <authorList>
            <consortium name="WormBaseParasite"/>
        </authorList>
    </citation>
    <scope>IDENTIFICATION</scope>
</reference>
<dbReference type="AlphaFoldDB" id="A0A915KFQ5"/>
<sequence length="216" mass="22998">MQQKLFANSATDVLTTSTPAAVSLPSAKTKVTFAPVTDTLQRVTLCNATAGSSGTTPRSVHPKVVVPQRTIGRQQQPVEQFYRQQRGTSTVQQTIHHRTNGGPSTVYVKEIKNGYATPGVSVRSSHNASGSFPHTIMVCASNFENKTPSNANSASSSPSSSSLTAAMTSGNNNSWLVNFPPQKSSANSHSVSNSNSVDSSTSKTNKLQQFHVTRNF</sequence>
<feature type="compositionally biased region" description="Polar residues" evidence="1">
    <location>
        <begin position="206"/>
        <end position="216"/>
    </location>
</feature>
<feature type="compositionally biased region" description="Low complexity" evidence="1">
    <location>
        <begin position="148"/>
        <end position="162"/>
    </location>
</feature>
<evidence type="ECO:0000313" key="3">
    <source>
        <dbReference type="WBParaSite" id="nRc.2.0.1.t37205-RA"/>
    </source>
</evidence>
<organism evidence="2 3">
    <name type="scientific">Romanomermis culicivorax</name>
    <name type="common">Nematode worm</name>
    <dbReference type="NCBI Taxonomy" id="13658"/>
    <lineage>
        <taxon>Eukaryota</taxon>
        <taxon>Metazoa</taxon>
        <taxon>Ecdysozoa</taxon>
        <taxon>Nematoda</taxon>
        <taxon>Enoplea</taxon>
        <taxon>Dorylaimia</taxon>
        <taxon>Mermithida</taxon>
        <taxon>Mermithoidea</taxon>
        <taxon>Mermithidae</taxon>
        <taxon>Romanomermis</taxon>
    </lineage>
</organism>
<accession>A0A915KFQ5</accession>
<keyword evidence="2" id="KW-1185">Reference proteome</keyword>
<evidence type="ECO:0000313" key="2">
    <source>
        <dbReference type="Proteomes" id="UP000887565"/>
    </source>
</evidence>
<feature type="region of interest" description="Disordered" evidence="1">
    <location>
        <begin position="148"/>
        <end position="167"/>
    </location>
</feature>
<feature type="compositionally biased region" description="Low complexity" evidence="1">
    <location>
        <begin position="183"/>
        <end position="205"/>
    </location>
</feature>
<dbReference type="WBParaSite" id="nRc.2.0.1.t37205-RA">
    <property type="protein sequence ID" value="nRc.2.0.1.t37205-RA"/>
    <property type="gene ID" value="nRc.2.0.1.g37205"/>
</dbReference>
<feature type="region of interest" description="Disordered" evidence="1">
    <location>
        <begin position="173"/>
        <end position="216"/>
    </location>
</feature>
<name>A0A915KFQ5_ROMCU</name>
<evidence type="ECO:0000256" key="1">
    <source>
        <dbReference type="SAM" id="MobiDB-lite"/>
    </source>
</evidence>
<dbReference type="Proteomes" id="UP000887565">
    <property type="component" value="Unplaced"/>
</dbReference>
<protein>
    <submittedName>
        <fullName evidence="3">Uncharacterized protein</fullName>
    </submittedName>
</protein>
<proteinExistence type="predicted"/>